<dbReference type="EMBL" id="CAJNJA010005832">
    <property type="protein sequence ID" value="CAE7199604.1"/>
    <property type="molecule type" value="Genomic_DNA"/>
</dbReference>
<dbReference type="Pfam" id="PF03382">
    <property type="entry name" value="DUF285"/>
    <property type="match status" value="5"/>
</dbReference>
<feature type="repeat" description="ANK" evidence="3">
    <location>
        <begin position="2419"/>
        <end position="2451"/>
    </location>
</feature>
<evidence type="ECO:0000256" key="1">
    <source>
        <dbReference type="ARBA" id="ARBA00022737"/>
    </source>
</evidence>
<feature type="coiled-coil region" evidence="4">
    <location>
        <begin position="1148"/>
        <end position="1201"/>
    </location>
</feature>
<feature type="region of interest" description="Disordered" evidence="5">
    <location>
        <begin position="1679"/>
        <end position="1704"/>
    </location>
</feature>
<evidence type="ECO:0000256" key="3">
    <source>
        <dbReference type="PROSITE-ProRule" id="PRU00023"/>
    </source>
</evidence>
<evidence type="ECO:0000313" key="8">
    <source>
        <dbReference type="Proteomes" id="UP000601435"/>
    </source>
</evidence>
<dbReference type="PROSITE" id="PS50297">
    <property type="entry name" value="ANK_REP_REGION"/>
    <property type="match status" value="1"/>
</dbReference>
<dbReference type="Proteomes" id="UP000601435">
    <property type="component" value="Unassembled WGS sequence"/>
</dbReference>
<dbReference type="Pfam" id="PF12796">
    <property type="entry name" value="Ank_2"/>
    <property type="match status" value="1"/>
</dbReference>
<dbReference type="SMART" id="SM00248">
    <property type="entry name" value="ANK"/>
    <property type="match status" value="2"/>
</dbReference>
<evidence type="ECO:0000256" key="5">
    <source>
        <dbReference type="SAM" id="MobiDB-lite"/>
    </source>
</evidence>
<keyword evidence="4" id="KW-0175">Coiled coil</keyword>
<keyword evidence="2 3" id="KW-0040">ANK repeat</keyword>
<evidence type="ECO:0000256" key="2">
    <source>
        <dbReference type="ARBA" id="ARBA00023043"/>
    </source>
</evidence>
<proteinExistence type="predicted"/>
<dbReference type="PROSITE" id="PS50088">
    <property type="entry name" value="ANK_REPEAT"/>
    <property type="match status" value="1"/>
</dbReference>
<dbReference type="OrthoDB" id="419222at2759"/>
<dbReference type="SUPFAM" id="SSF48403">
    <property type="entry name" value="Ankyrin repeat"/>
    <property type="match status" value="1"/>
</dbReference>
<feature type="compositionally biased region" description="Basic and acidic residues" evidence="5">
    <location>
        <begin position="1681"/>
        <end position="1697"/>
    </location>
</feature>
<comment type="caution">
    <text evidence="7">The sequence shown here is derived from an EMBL/GenBank/DDBJ whole genome shotgun (WGS) entry which is preliminary data.</text>
</comment>
<dbReference type="PANTHER" id="PTHR24171">
    <property type="entry name" value="ANKYRIN REPEAT DOMAIN-CONTAINING PROTEIN 39-RELATED"/>
    <property type="match status" value="1"/>
</dbReference>
<evidence type="ECO:0000256" key="4">
    <source>
        <dbReference type="SAM" id="Coils"/>
    </source>
</evidence>
<name>A0A812J8J1_9DINO</name>
<feature type="transmembrane region" description="Helical" evidence="6">
    <location>
        <begin position="1121"/>
        <end position="1141"/>
    </location>
</feature>
<reference evidence="7" key="1">
    <citation type="submission" date="2021-02" db="EMBL/GenBank/DDBJ databases">
        <authorList>
            <person name="Dougan E. K."/>
            <person name="Rhodes N."/>
            <person name="Thang M."/>
            <person name="Chan C."/>
        </authorList>
    </citation>
    <scope>NUCLEOTIDE SEQUENCE</scope>
</reference>
<dbReference type="NCBIfam" id="TIGR02167">
    <property type="entry name" value="Liste_lipo_26"/>
    <property type="match status" value="3"/>
</dbReference>
<dbReference type="InterPro" id="IPR036770">
    <property type="entry name" value="Ankyrin_rpt-contain_sf"/>
</dbReference>
<keyword evidence="1" id="KW-0677">Repeat</keyword>
<keyword evidence="8" id="KW-1185">Reference proteome</keyword>
<organism evidence="7 8">
    <name type="scientific">Symbiodinium necroappetens</name>
    <dbReference type="NCBI Taxonomy" id="1628268"/>
    <lineage>
        <taxon>Eukaryota</taxon>
        <taxon>Sar</taxon>
        <taxon>Alveolata</taxon>
        <taxon>Dinophyceae</taxon>
        <taxon>Suessiales</taxon>
        <taxon>Symbiodiniaceae</taxon>
        <taxon>Symbiodinium</taxon>
    </lineage>
</organism>
<dbReference type="Gene3D" id="1.25.40.20">
    <property type="entry name" value="Ankyrin repeat-containing domain"/>
    <property type="match status" value="1"/>
</dbReference>
<dbReference type="InterPro" id="IPR011889">
    <property type="entry name" value="Liste_lipo_26"/>
</dbReference>
<evidence type="ECO:0000313" key="7">
    <source>
        <dbReference type="EMBL" id="CAE7199604.1"/>
    </source>
</evidence>
<sequence>MARIQDRDFDPAWLIRIAKTLGRTQVQVTKLMTEALTTRLNKEELTATLSEPRNIGVALDLIGVYLKNYEIDKCDYVLDRVVPLARKKGGTWLIKALDKLCAVRMKQFRAYDALMALKEIEQLVPFRPEEGWEFHDIMYRNFAWCYSSLDEAEKCLEYTRKSVEVKKTNGVPATWFDIWDLGKAHARLGQKTQQREEMKIGSLLGPDSRACYRLLRPMLGPISGFLALLGTLVLQGSAKAFGSRSELRQALESWTFDAASRPQLKNAWGPIWDWDVSAVRDMRGLFQDLSSFDEEIQYWNTSQVTDMSRMFYGARAFNHPIEAWDTSAVLDMSHMFRGASSFDRPIGAWNTAAVKDMSHMFRGASQFNQPIGAWDTNSVTDMSYMFYAASHFNQPIGAWNTSAVGDMSGMFAEASHFNQGLRDFDFEDESTADIRVSLHWHRHRDSICRWDTSSVKNMSWMFYSASDLDRTLYVTRGFRRVARIEKTLICAIGRWNTSAVRSMSHMFRGASQFNQSIGAWDTNSVTDMSHMFRGASQFNQPIGAWDTDSVTDMSYMFYAASHFNQPIGAWNTAVVKDMSHMFGSASQFNQQIGTWSTSAVKDMRHMFHGASKFNESIAAWVTDAVTDMSYMFCFADDFNQPIGAWNTSSVTSMAGMFGGAVHFNQPIGSWNTSSVMDMSRMFIYAVAFNQALSEWITSAVQDMSLMFADAAIFNHAISTWDTSSVTNMSYMFASAICYDGLFSQPPTTITSWVDGGTFNQPIGTWNTSAVTDMSYMFYGVDLLSYSDWWRCMGVNMFDSRFQGSPNSFNLFNKPIGGWNTSAVTNMSHMFHRAIAFNQAIEAWDTSAVKDMSKMFTGARSFNQLLYTWDVDQARGADAIMDQAAFSEVAKCAMWQSWRPPSGIPKSGGAACPDCHLRDCPTNDLVCIQGTCRPLSEGFIQLGKAQWAQPLSSSSATREGCRDTCQSWANCSGYVLQPDSCVLLHDSGFPDKQNHTGQSMAFAKFQCSTFACPVGSNRSEAPGDPVTAASCCTCLPHLVEDPRVKAPALACTCPPHQYANHSVQNGERTVQCHSCGPGYELNPSGWGAPCKKCPSGTHSTGAACTACPAFSKWSGAGCAFDWVLSLIVLTAVLSVVAAIITVRRKYMRRKELQRQRELSERAVRQLCLQEEGLQRAQRVEARNQQELRVAQAESLCVELEQRAQRSLLAGVSMRYLLSEDFTQLARDRARSDDPTFNDLKEAFWLGEAPIGEDVLCPRDRRLGCALVDWIAEADAPPQTHFMSWTWRYRLSQVQNALEMYQKQATNATMLPNIAFFMCFFVNNQFRVILEESSCDNLDTVFRQNLMRCGQMVAVLDTWEQPVYLSRVWTIYEQFVASSLDIPVTFVMPEAAGASLQEQIMRGEVGITKITSSISMLDVAKAEAWKQEDEIKVKAAIQDSVGFDRVNKHVAQVMVQWIGEVVKDHFQQRLQAGEIHRTAEASDRHQRTVPGFYSDIVFRSVGGSSLATGSRIMLAKILSNVGEVAMGIGDSLFLEDSKEDSTRRNGVSDADRYEKAEDPLREYELHVTALGPMKPLAGWQAGTMAHCMVRLERYSEDLVEQGTDKGTCHSKPYIDVQLNVSALARDYLALALRVECTKAQGGRLVWIYVAGTMMERSGMSLRNCTVRLTFAKPFTVQRHTRRADKPAHATVEERERAGIGEKGTSSRSELGDFDMLVIRELCRFRRVSTVMLLADDGKGQFIGKALTCLEEARGQTPELDVMSEVYWDPKAGVPTLRRYVAQDSALGGNISKTSSLEVLQAANNLQIFCGEAAQLVGRQCQTKETRRSCFDDAVRPVLLSVVITHDGRSQSPMHHGTMVFGVELNFPDNLEDEKARMKKKKFGPQVDNAGELLEQIRSSIKILKEICDFDEKPRRAKAKRAAKAGILLRVLFVCMWQGCGLRGLDCYMVGARVVDFDFAEQDASDLFAVLTTAGLGIQGFSRRPVQVGLCQYLEKVCLPFAIPSVAETPDLFVLAQLSLVSDSLEDGNVYELRALKLVRRDVSLLHRPGALDKGFGARKRSRLREMHQATKLWRPKYEKRIEESSGAAAAAVKFLDKAAAATADYVQKAWTRWLSRLGGLVPGIERDNNDETTTAVLIAAFQNKQLLSRVLRELRALATEARSAPTHASKQYRGGACSPDEWDEGSLCDLCFVWAAARPALAVAETAEEGMTSERITLVDGTSVEILRSPKMTDVQWQETKTYLQNNPSETKKLIEHSTNPDRIRKQKMMRAIADVWQGQIDDSNQDFAKRMKDLEQEPEFEELFKAVKDYQVQQIRQYLDDSELMQKISAKMGGVPEQAKPQLESLRKTPLTLQEACKFGDLDAVKNYLTETDSHPGSRDLEAKDQRGVTCLGYAVGADRMPITQLLVEVKADLNCVDKADNSSLHYAAGYGRQEILEYLLSQKANLNKENS</sequence>
<gene>
    <name evidence="7" type="primary">AKR2A</name>
    <name evidence="7" type="ORF">SNEC2469_LOCUS1503</name>
</gene>
<feature type="non-terminal residue" evidence="7">
    <location>
        <position position="1"/>
    </location>
</feature>
<keyword evidence="6" id="KW-0472">Membrane</keyword>
<dbReference type="InterPro" id="IPR002110">
    <property type="entry name" value="Ankyrin_rpt"/>
</dbReference>
<keyword evidence="6" id="KW-1133">Transmembrane helix</keyword>
<keyword evidence="6" id="KW-0812">Transmembrane</keyword>
<dbReference type="InterPro" id="IPR005046">
    <property type="entry name" value="DUF285"/>
</dbReference>
<evidence type="ECO:0000256" key="6">
    <source>
        <dbReference type="SAM" id="Phobius"/>
    </source>
</evidence>
<protein>
    <submittedName>
        <fullName evidence="7">AKR2A protein</fullName>
    </submittedName>
</protein>
<accession>A0A812J8J1</accession>